<evidence type="ECO:0000313" key="4">
    <source>
        <dbReference type="Proteomes" id="UP000800035"/>
    </source>
</evidence>
<protein>
    <recommendedName>
        <fullName evidence="2">DUF7730 domain-containing protein</fullName>
    </recommendedName>
</protein>
<dbReference type="InterPro" id="IPR056632">
    <property type="entry name" value="DUF7730"/>
</dbReference>
<proteinExistence type="predicted"/>
<gene>
    <name evidence="3" type="ORF">CC80DRAFT_592132</name>
</gene>
<evidence type="ECO:0000256" key="1">
    <source>
        <dbReference type="SAM" id="MobiDB-lite"/>
    </source>
</evidence>
<evidence type="ECO:0000259" key="2">
    <source>
        <dbReference type="Pfam" id="PF24864"/>
    </source>
</evidence>
<dbReference type="OrthoDB" id="5413827at2759"/>
<evidence type="ECO:0000313" key="3">
    <source>
        <dbReference type="EMBL" id="KAF1958435.1"/>
    </source>
</evidence>
<reference evidence="3" key="1">
    <citation type="journal article" date="2020" name="Stud. Mycol.">
        <title>101 Dothideomycetes genomes: a test case for predicting lifestyles and emergence of pathogens.</title>
        <authorList>
            <person name="Haridas S."/>
            <person name="Albert R."/>
            <person name="Binder M."/>
            <person name="Bloem J."/>
            <person name="Labutti K."/>
            <person name="Salamov A."/>
            <person name="Andreopoulos B."/>
            <person name="Baker S."/>
            <person name="Barry K."/>
            <person name="Bills G."/>
            <person name="Bluhm B."/>
            <person name="Cannon C."/>
            <person name="Castanera R."/>
            <person name="Culley D."/>
            <person name="Daum C."/>
            <person name="Ezra D."/>
            <person name="Gonzalez J."/>
            <person name="Henrissat B."/>
            <person name="Kuo A."/>
            <person name="Liang C."/>
            <person name="Lipzen A."/>
            <person name="Lutzoni F."/>
            <person name="Magnuson J."/>
            <person name="Mondo S."/>
            <person name="Nolan M."/>
            <person name="Ohm R."/>
            <person name="Pangilinan J."/>
            <person name="Park H.-J."/>
            <person name="Ramirez L."/>
            <person name="Alfaro M."/>
            <person name="Sun H."/>
            <person name="Tritt A."/>
            <person name="Yoshinaga Y."/>
            <person name="Zwiers L.-H."/>
            <person name="Turgeon B."/>
            <person name="Goodwin S."/>
            <person name="Spatafora J."/>
            <person name="Crous P."/>
            <person name="Grigoriev I."/>
        </authorList>
    </citation>
    <scope>NUCLEOTIDE SEQUENCE</scope>
    <source>
        <strain evidence="3">CBS 675.92</strain>
    </source>
</reference>
<dbReference type="Pfam" id="PF24864">
    <property type="entry name" value="DUF7730"/>
    <property type="match status" value="1"/>
</dbReference>
<feature type="domain" description="DUF7730" evidence="2">
    <location>
        <begin position="34"/>
        <end position="185"/>
    </location>
</feature>
<feature type="compositionally biased region" description="Basic residues" evidence="1">
    <location>
        <begin position="1"/>
        <end position="20"/>
    </location>
</feature>
<name>A0A6A5U0P8_9PLEO</name>
<dbReference type="Proteomes" id="UP000800035">
    <property type="component" value="Unassembled WGS sequence"/>
</dbReference>
<dbReference type="EMBL" id="ML976987">
    <property type="protein sequence ID" value="KAF1958435.1"/>
    <property type="molecule type" value="Genomic_DNA"/>
</dbReference>
<accession>A0A6A5U0P8</accession>
<sequence>MAPSKRRMRQPPNWQKKKRAKFDSEKNKTTTRNAEESPLLRLPAEIRNEIWELAFGHRNVHPHIEDVKTYWTRSKSGRHQRTITYSPCDPGLSTQEQCNTVMRGGGELAVGISGTWEDSRSYYRLMGKEETASTLVPLVCKQIYYEALSLVWETTTFTFNEPRVFQRFLNAPTSRLDLVQQLGLAIGLHRLSDSNEDIWPGVLMSPSFSALTAVSGINLVAKVHQFHWPPLYPDPYYIFGVLINELRGFPLKPERTTVFVISDRALSSQTGLDLATKTRTRLLNTKSLSRRGEE</sequence>
<feature type="region of interest" description="Disordered" evidence="1">
    <location>
        <begin position="1"/>
        <end position="36"/>
    </location>
</feature>
<dbReference type="PANTHER" id="PTHR38790">
    <property type="entry name" value="2EXR DOMAIN-CONTAINING PROTEIN-RELATED"/>
    <property type="match status" value="1"/>
</dbReference>
<keyword evidence="4" id="KW-1185">Reference proteome</keyword>
<dbReference type="PANTHER" id="PTHR38790:SF4">
    <property type="entry name" value="2EXR DOMAIN-CONTAINING PROTEIN"/>
    <property type="match status" value="1"/>
</dbReference>
<dbReference type="AlphaFoldDB" id="A0A6A5U0P8"/>
<organism evidence="3 4">
    <name type="scientific">Byssothecium circinans</name>
    <dbReference type="NCBI Taxonomy" id="147558"/>
    <lineage>
        <taxon>Eukaryota</taxon>
        <taxon>Fungi</taxon>
        <taxon>Dikarya</taxon>
        <taxon>Ascomycota</taxon>
        <taxon>Pezizomycotina</taxon>
        <taxon>Dothideomycetes</taxon>
        <taxon>Pleosporomycetidae</taxon>
        <taxon>Pleosporales</taxon>
        <taxon>Massarineae</taxon>
        <taxon>Massarinaceae</taxon>
        <taxon>Byssothecium</taxon>
    </lineage>
</organism>